<dbReference type="CDD" id="cd09917">
    <property type="entry name" value="F-box_SF"/>
    <property type="match status" value="1"/>
</dbReference>
<gene>
    <name evidence="1" type="ORF">INT47_007769</name>
</gene>
<evidence type="ECO:0000313" key="1">
    <source>
        <dbReference type="EMBL" id="KAG2208671.1"/>
    </source>
</evidence>
<proteinExistence type="predicted"/>
<dbReference type="OrthoDB" id="2447803at2759"/>
<evidence type="ECO:0000313" key="2">
    <source>
        <dbReference type="Proteomes" id="UP000603453"/>
    </source>
</evidence>
<comment type="caution">
    <text evidence="1">The sequence shown here is derived from an EMBL/GenBank/DDBJ whole genome shotgun (WGS) entry which is preliminary data.</text>
</comment>
<sequence length="670" mass="77358">MSILDLSQEIIRELFHYSSNLLQCSLVCKRWNATALQLLYREVTLHPCHLYHTMQQLKLDPNERDGYFKYGPFVKKLKFSDNFSGSTQRLPYNLIDVDMTMNEEDFISLLECLPNLEELDLGHSLQIPQYQVYILYTKSKKCLNHLQVLKPSPRSVEHTFSALKRYFEIAYKYRATITETVLYHQYLFSCGDNDESSLATLSRLSNLTRLTLVNTSDEDLTTLGILKSCPNLTKLVYESTMPIPDAAVNKLLNNFDCSNLGRNLKTFCITIPTLPLNYVRYLTNYLSPKVEYVAICLEEYLHEWIHNIGMKDALKLLSRLGSGKRATFSLNTFGDSAKREARYNSKITNFFRLIDAFKGNREMYSHLVFRSVDENSYDPTPEFLIDNTKGELNLNYTLEMNEYFLSDEMNVDHRTFKAILPDVCISNIGLEIINDMRLDIDRSSPRIPYNFLQYAIKYCPNLSHFKFSYLEQPFESFSVCTVAHPDKKKKSKCLLQESPTEGMKVIRIVDRVPDETCLGYFSALFKNIEVLLLDSKYGVLEPPFTAEIDITDFKNLNTFGFSLDLVCEPGEHVMIIHFLYSNGDEACFILDDRFHQSGIPVPLDIFQKWKEDDGIRPGNIITVKCRKDIKIIVGSSQYGVLTEIDNGLPLDYISITSDLLDKRGEDIFYF</sequence>
<name>A0A8H7V3C9_9FUNG</name>
<evidence type="ECO:0008006" key="3">
    <source>
        <dbReference type="Google" id="ProtNLM"/>
    </source>
</evidence>
<dbReference type="Gene3D" id="3.80.10.10">
    <property type="entry name" value="Ribonuclease Inhibitor"/>
    <property type="match status" value="1"/>
</dbReference>
<dbReference type="Proteomes" id="UP000603453">
    <property type="component" value="Unassembled WGS sequence"/>
</dbReference>
<dbReference type="EMBL" id="JAEPRD010000018">
    <property type="protein sequence ID" value="KAG2208671.1"/>
    <property type="molecule type" value="Genomic_DNA"/>
</dbReference>
<dbReference type="InterPro" id="IPR032675">
    <property type="entry name" value="LRR_dom_sf"/>
</dbReference>
<dbReference type="AlphaFoldDB" id="A0A8H7V3C9"/>
<accession>A0A8H7V3C9</accession>
<reference evidence="1" key="1">
    <citation type="submission" date="2020-12" db="EMBL/GenBank/DDBJ databases">
        <title>Metabolic potential, ecology and presence of endohyphal bacteria is reflected in genomic diversity of Mucoromycotina.</title>
        <authorList>
            <person name="Muszewska A."/>
            <person name="Okrasinska A."/>
            <person name="Steczkiewicz K."/>
            <person name="Drgas O."/>
            <person name="Orlowska M."/>
            <person name="Perlinska-Lenart U."/>
            <person name="Aleksandrzak-Piekarczyk T."/>
            <person name="Szatraj K."/>
            <person name="Zielenkiewicz U."/>
            <person name="Pilsyk S."/>
            <person name="Malc E."/>
            <person name="Mieczkowski P."/>
            <person name="Kruszewska J.S."/>
            <person name="Biernat P."/>
            <person name="Pawlowska J."/>
        </authorList>
    </citation>
    <scope>NUCLEOTIDE SEQUENCE</scope>
    <source>
        <strain evidence="1">WA0000017839</strain>
    </source>
</reference>
<keyword evidence="2" id="KW-1185">Reference proteome</keyword>
<protein>
    <recommendedName>
        <fullName evidence="3">F-box domain-containing protein</fullName>
    </recommendedName>
</protein>
<organism evidence="1 2">
    <name type="scientific">Mucor saturninus</name>
    <dbReference type="NCBI Taxonomy" id="64648"/>
    <lineage>
        <taxon>Eukaryota</taxon>
        <taxon>Fungi</taxon>
        <taxon>Fungi incertae sedis</taxon>
        <taxon>Mucoromycota</taxon>
        <taxon>Mucoromycotina</taxon>
        <taxon>Mucoromycetes</taxon>
        <taxon>Mucorales</taxon>
        <taxon>Mucorineae</taxon>
        <taxon>Mucoraceae</taxon>
        <taxon>Mucor</taxon>
    </lineage>
</organism>